<evidence type="ECO:0000313" key="7">
    <source>
        <dbReference type="Proteomes" id="UP000823775"/>
    </source>
</evidence>
<proteinExistence type="predicted"/>
<dbReference type="PANTHER" id="PTHR34396:SF25">
    <property type="entry name" value="BOUNDARY ELEMENT ASSOCIATED FACTOR"/>
    <property type="match status" value="1"/>
</dbReference>
<dbReference type="InterPro" id="IPR053031">
    <property type="entry name" value="Cuticle_assoc_protein"/>
</dbReference>
<keyword evidence="7" id="KW-1185">Reference proteome</keyword>
<name>A0ABS8RTM7_DATST</name>
<feature type="domain" description="BED-type" evidence="5">
    <location>
        <begin position="10"/>
        <end position="65"/>
    </location>
</feature>
<dbReference type="PROSITE" id="PS50808">
    <property type="entry name" value="ZF_BED"/>
    <property type="match status" value="1"/>
</dbReference>
<dbReference type="EMBL" id="JACEIK010000102">
    <property type="protein sequence ID" value="MCD7449591.1"/>
    <property type="molecule type" value="Genomic_DNA"/>
</dbReference>
<evidence type="ECO:0000256" key="4">
    <source>
        <dbReference type="PROSITE-ProRule" id="PRU00027"/>
    </source>
</evidence>
<dbReference type="InterPro" id="IPR003656">
    <property type="entry name" value="Znf_BED"/>
</dbReference>
<keyword evidence="3" id="KW-0862">Zinc</keyword>
<evidence type="ECO:0000256" key="1">
    <source>
        <dbReference type="ARBA" id="ARBA00022723"/>
    </source>
</evidence>
<dbReference type="InterPro" id="IPR036236">
    <property type="entry name" value="Znf_C2H2_sf"/>
</dbReference>
<sequence length="65" mass="7537">LTMLRLPRPKFRSPVWNHYEKLEENDDGGCKVKCIHCGRVANYHSLHTGTSSLKSHVKRCLDNMK</sequence>
<keyword evidence="2 4" id="KW-0863">Zinc-finger</keyword>
<reference evidence="6 7" key="1">
    <citation type="journal article" date="2021" name="BMC Genomics">
        <title>Datura genome reveals duplications of psychoactive alkaloid biosynthetic genes and high mutation rate following tissue culture.</title>
        <authorList>
            <person name="Rajewski A."/>
            <person name="Carter-House D."/>
            <person name="Stajich J."/>
            <person name="Litt A."/>
        </authorList>
    </citation>
    <scope>NUCLEOTIDE SEQUENCE [LARGE SCALE GENOMIC DNA]</scope>
    <source>
        <strain evidence="6">AR-01</strain>
    </source>
</reference>
<dbReference type="SUPFAM" id="SSF57667">
    <property type="entry name" value="beta-beta-alpha zinc fingers"/>
    <property type="match status" value="1"/>
</dbReference>
<evidence type="ECO:0000313" key="6">
    <source>
        <dbReference type="EMBL" id="MCD7449591.1"/>
    </source>
</evidence>
<accession>A0ABS8RTM7</accession>
<protein>
    <recommendedName>
        <fullName evidence="5">BED-type domain-containing protein</fullName>
    </recommendedName>
</protein>
<dbReference type="Pfam" id="PF02892">
    <property type="entry name" value="zf-BED"/>
    <property type="match status" value="1"/>
</dbReference>
<evidence type="ECO:0000256" key="3">
    <source>
        <dbReference type="ARBA" id="ARBA00022833"/>
    </source>
</evidence>
<organism evidence="6 7">
    <name type="scientific">Datura stramonium</name>
    <name type="common">Jimsonweed</name>
    <name type="synonym">Common thornapple</name>
    <dbReference type="NCBI Taxonomy" id="4076"/>
    <lineage>
        <taxon>Eukaryota</taxon>
        <taxon>Viridiplantae</taxon>
        <taxon>Streptophyta</taxon>
        <taxon>Embryophyta</taxon>
        <taxon>Tracheophyta</taxon>
        <taxon>Spermatophyta</taxon>
        <taxon>Magnoliopsida</taxon>
        <taxon>eudicotyledons</taxon>
        <taxon>Gunneridae</taxon>
        <taxon>Pentapetalae</taxon>
        <taxon>asterids</taxon>
        <taxon>lamiids</taxon>
        <taxon>Solanales</taxon>
        <taxon>Solanaceae</taxon>
        <taxon>Solanoideae</taxon>
        <taxon>Datureae</taxon>
        <taxon>Datura</taxon>
    </lineage>
</organism>
<dbReference type="PANTHER" id="PTHR34396">
    <property type="entry name" value="OS03G0264950 PROTEIN-RELATED"/>
    <property type="match status" value="1"/>
</dbReference>
<feature type="non-terminal residue" evidence="6">
    <location>
        <position position="1"/>
    </location>
</feature>
<comment type="caution">
    <text evidence="6">The sequence shown here is derived from an EMBL/GenBank/DDBJ whole genome shotgun (WGS) entry which is preliminary data.</text>
</comment>
<evidence type="ECO:0000259" key="5">
    <source>
        <dbReference type="PROSITE" id="PS50808"/>
    </source>
</evidence>
<keyword evidence="1" id="KW-0479">Metal-binding</keyword>
<gene>
    <name evidence="6" type="ORF">HAX54_000656</name>
</gene>
<dbReference type="Proteomes" id="UP000823775">
    <property type="component" value="Unassembled WGS sequence"/>
</dbReference>
<dbReference type="SMART" id="SM00614">
    <property type="entry name" value="ZnF_BED"/>
    <property type="match status" value="1"/>
</dbReference>
<evidence type="ECO:0000256" key="2">
    <source>
        <dbReference type="ARBA" id="ARBA00022771"/>
    </source>
</evidence>